<protein>
    <submittedName>
        <fullName evidence="3">Alpha/beta hydrolase</fullName>
    </submittedName>
</protein>
<gene>
    <name evidence="3" type="ORF">EYC82_14730</name>
</gene>
<dbReference type="Pfam" id="PF07859">
    <property type="entry name" value="Abhydrolase_3"/>
    <property type="match status" value="1"/>
</dbReference>
<evidence type="ECO:0000313" key="3">
    <source>
        <dbReference type="EMBL" id="MCX2978620.1"/>
    </source>
</evidence>
<evidence type="ECO:0000259" key="2">
    <source>
        <dbReference type="Pfam" id="PF07859"/>
    </source>
</evidence>
<dbReference type="RefSeq" id="WP_279250317.1">
    <property type="nucleotide sequence ID" value="NZ_SHNO01000001.1"/>
</dbReference>
<evidence type="ECO:0000313" key="4">
    <source>
        <dbReference type="Proteomes" id="UP001143304"/>
    </source>
</evidence>
<comment type="caution">
    <text evidence="3">The sequence shown here is derived from an EMBL/GenBank/DDBJ whole genome shotgun (WGS) entry which is preliminary data.</text>
</comment>
<dbReference type="SUPFAM" id="SSF53474">
    <property type="entry name" value="alpha/beta-Hydrolases"/>
    <property type="match status" value="1"/>
</dbReference>
<dbReference type="PANTHER" id="PTHR48081:SF8">
    <property type="entry name" value="ALPHA_BETA HYDROLASE FOLD-3 DOMAIN-CONTAINING PROTEIN-RELATED"/>
    <property type="match status" value="1"/>
</dbReference>
<dbReference type="Gene3D" id="3.40.50.1820">
    <property type="entry name" value="alpha/beta hydrolase"/>
    <property type="match status" value="1"/>
</dbReference>
<dbReference type="EMBL" id="SHNO01000001">
    <property type="protein sequence ID" value="MCX2978620.1"/>
    <property type="molecule type" value="Genomic_DNA"/>
</dbReference>
<keyword evidence="4" id="KW-1185">Reference proteome</keyword>
<evidence type="ECO:0000256" key="1">
    <source>
        <dbReference type="ARBA" id="ARBA00022801"/>
    </source>
</evidence>
<dbReference type="GO" id="GO:0016787">
    <property type="term" value="F:hydrolase activity"/>
    <property type="evidence" value="ECO:0007669"/>
    <property type="project" value="UniProtKB-KW"/>
</dbReference>
<name>A0ABT3T9W0_9GAMM</name>
<dbReference type="PANTHER" id="PTHR48081">
    <property type="entry name" value="AB HYDROLASE SUPERFAMILY PROTEIN C4A8.06C"/>
    <property type="match status" value="1"/>
</dbReference>
<accession>A0ABT3T9W0</accession>
<sequence length="343" mass="36784">MKTLQRFLLVFVLLAGVFGLIAYSWTFTPQGRLDLPAAIIAKVSTLTAEPLVFDPAQIEVQRSQANDQMGAMLRLAPVTAAVTISDIAIPGPGGAIRLRKYIPPHEGILPVMLWIHGGGFWMGNQLEDWDSRVAAMAADAGIAIFSVDYRLAPEHPWPAAVDDCYAALLWIHDNAISQGLDANRIAVAGSSAGGNLAAAISLKARDENGPAIAAQLLTVPATDASDTVYPSARTFAEGYVLTSKDVEAMIAAYLPNATDRLDPTASPMLATSYKNLPPALIITAQYDPLRDEGEAYGRKLQEAGVPVEVIRYDGAIHGLMGSLESMRDAHQAHVELLEEVFKQ</sequence>
<feature type="domain" description="Alpha/beta hydrolase fold-3" evidence="2">
    <location>
        <begin position="112"/>
        <end position="320"/>
    </location>
</feature>
<keyword evidence="1 3" id="KW-0378">Hydrolase</keyword>
<dbReference type="Proteomes" id="UP001143304">
    <property type="component" value="Unassembled WGS sequence"/>
</dbReference>
<dbReference type="InterPro" id="IPR050300">
    <property type="entry name" value="GDXG_lipolytic_enzyme"/>
</dbReference>
<organism evidence="3 4">
    <name type="scientific">Candidatus Marimicrobium litorale</name>
    <dbReference type="NCBI Taxonomy" id="2518991"/>
    <lineage>
        <taxon>Bacteria</taxon>
        <taxon>Pseudomonadati</taxon>
        <taxon>Pseudomonadota</taxon>
        <taxon>Gammaproteobacteria</taxon>
        <taxon>Cellvibrionales</taxon>
        <taxon>Halieaceae</taxon>
        <taxon>Marimicrobium</taxon>
    </lineage>
</organism>
<dbReference type="InterPro" id="IPR029058">
    <property type="entry name" value="AB_hydrolase_fold"/>
</dbReference>
<proteinExistence type="predicted"/>
<dbReference type="InterPro" id="IPR013094">
    <property type="entry name" value="AB_hydrolase_3"/>
</dbReference>
<reference evidence="3" key="1">
    <citation type="submission" date="2019-02" db="EMBL/GenBank/DDBJ databases">
        <authorList>
            <person name="Li S.-H."/>
        </authorList>
    </citation>
    <scope>NUCLEOTIDE SEQUENCE</scope>
    <source>
        <strain evidence="3">IMCC11814</strain>
    </source>
</reference>